<gene>
    <name evidence="2" type="ORF">SDC9_191510</name>
</gene>
<keyword evidence="1" id="KW-1133">Transmembrane helix</keyword>
<feature type="transmembrane region" description="Helical" evidence="1">
    <location>
        <begin position="43"/>
        <end position="61"/>
    </location>
</feature>
<protein>
    <submittedName>
        <fullName evidence="2">Uncharacterized protein</fullName>
    </submittedName>
</protein>
<keyword evidence="1" id="KW-0812">Transmembrane</keyword>
<reference evidence="2" key="1">
    <citation type="submission" date="2019-08" db="EMBL/GenBank/DDBJ databases">
        <authorList>
            <person name="Kucharzyk K."/>
            <person name="Murdoch R.W."/>
            <person name="Higgins S."/>
            <person name="Loffler F."/>
        </authorList>
    </citation>
    <scope>NUCLEOTIDE SEQUENCE</scope>
</reference>
<evidence type="ECO:0000256" key="1">
    <source>
        <dbReference type="SAM" id="Phobius"/>
    </source>
</evidence>
<proteinExistence type="predicted"/>
<name>A0A645I0I0_9ZZZZ</name>
<organism evidence="2">
    <name type="scientific">bioreactor metagenome</name>
    <dbReference type="NCBI Taxonomy" id="1076179"/>
    <lineage>
        <taxon>unclassified sequences</taxon>
        <taxon>metagenomes</taxon>
        <taxon>ecological metagenomes</taxon>
    </lineage>
</organism>
<evidence type="ECO:0000313" key="2">
    <source>
        <dbReference type="EMBL" id="MPN43949.1"/>
    </source>
</evidence>
<sequence>MKQENILSMPSVQNISLRKTEDASRFFEISFFNRRWIMNRKKTAVGVLILLSLCTAFYLYGKEFRKSSGLRCSVEPDYHYESLYTVRKANDFCYFLN</sequence>
<accession>A0A645I0I0</accession>
<dbReference type="AlphaFoldDB" id="A0A645I0I0"/>
<dbReference type="EMBL" id="VSSQ01102695">
    <property type="protein sequence ID" value="MPN43949.1"/>
    <property type="molecule type" value="Genomic_DNA"/>
</dbReference>
<keyword evidence="1" id="KW-0472">Membrane</keyword>
<comment type="caution">
    <text evidence="2">The sequence shown here is derived from an EMBL/GenBank/DDBJ whole genome shotgun (WGS) entry which is preliminary data.</text>
</comment>